<evidence type="ECO:0000313" key="2">
    <source>
        <dbReference type="EMBL" id="MCA4705137.1"/>
    </source>
</evidence>
<sequence length="104" mass="12029">MKKDIIKSLIAIKQSEIPFDVIERDVKLPINRKKIITVPGVRRCGKSTLMEIAINNLIRDGVPSKNILWLGFDDELLTHALFTIQSELQRYLRIFPVEHLYSNV</sequence>
<dbReference type="InterPro" id="IPR027417">
    <property type="entry name" value="P-loop_NTPase"/>
</dbReference>
<dbReference type="Pfam" id="PF13173">
    <property type="entry name" value="AAA_14"/>
    <property type="match status" value="1"/>
</dbReference>
<reference evidence="2" key="1">
    <citation type="submission" date="2023-08" db="EMBL/GenBank/DDBJ databases">
        <title>Mucin Metabolism Genes Underlie the Key Renovations of Bacteroides xylanisolvens Genomes in Captive Great Apes.</title>
        <authorList>
            <person name="Nishida A.H."/>
        </authorList>
    </citation>
    <scope>NUCLEOTIDE SEQUENCE</scope>
    <source>
        <strain evidence="2">P13.H9</strain>
    </source>
</reference>
<dbReference type="RefSeq" id="WP_008023199.1">
    <property type="nucleotide sequence ID" value="NZ_JABFIB010000003.1"/>
</dbReference>
<comment type="caution">
    <text evidence="2">The sequence shown here is derived from an EMBL/GenBank/DDBJ whole genome shotgun (WGS) entry which is preliminary data.</text>
</comment>
<dbReference type="EMBL" id="JAIWYE010000027">
    <property type="protein sequence ID" value="MCA4705137.1"/>
    <property type="molecule type" value="Genomic_DNA"/>
</dbReference>
<accession>A0AAW4T093</accession>
<evidence type="ECO:0000259" key="1">
    <source>
        <dbReference type="Pfam" id="PF13173"/>
    </source>
</evidence>
<dbReference type="PANTHER" id="PTHR33295:SF8">
    <property type="entry name" value="AAA+ ATPASE DOMAIN-CONTAINING PROTEIN"/>
    <property type="match status" value="1"/>
</dbReference>
<dbReference type="SUPFAM" id="SSF52540">
    <property type="entry name" value="P-loop containing nucleoside triphosphate hydrolases"/>
    <property type="match status" value="1"/>
</dbReference>
<evidence type="ECO:0000313" key="3">
    <source>
        <dbReference type="Proteomes" id="UP001198461"/>
    </source>
</evidence>
<name>A0AAW4T093_9BACE</name>
<dbReference type="InterPro" id="IPR041682">
    <property type="entry name" value="AAA_14"/>
</dbReference>
<dbReference type="PANTHER" id="PTHR33295">
    <property type="entry name" value="ATPASE"/>
    <property type="match status" value="1"/>
</dbReference>
<dbReference type="Proteomes" id="UP001198461">
    <property type="component" value="Unassembled WGS sequence"/>
</dbReference>
<dbReference type="AlphaFoldDB" id="A0AAW4T093"/>
<organism evidence="2 3">
    <name type="scientific">Bacteroides xylanisolvens</name>
    <dbReference type="NCBI Taxonomy" id="371601"/>
    <lineage>
        <taxon>Bacteria</taxon>
        <taxon>Pseudomonadati</taxon>
        <taxon>Bacteroidota</taxon>
        <taxon>Bacteroidia</taxon>
        <taxon>Bacteroidales</taxon>
        <taxon>Bacteroidaceae</taxon>
        <taxon>Bacteroides</taxon>
    </lineage>
</organism>
<protein>
    <submittedName>
        <fullName evidence="2">AAA family ATPase</fullName>
    </submittedName>
</protein>
<proteinExistence type="predicted"/>
<gene>
    <name evidence="2" type="ORF">LD004_16150</name>
</gene>
<feature type="domain" description="AAA" evidence="1">
    <location>
        <begin position="33"/>
        <end position="89"/>
    </location>
</feature>